<evidence type="ECO:0000313" key="2">
    <source>
        <dbReference type="EMBL" id="WEY84798.1"/>
    </source>
</evidence>
<dbReference type="RefSeq" id="WP_017697405.1">
    <property type="nucleotide sequence ID" value="NZ_CP069238.1"/>
</dbReference>
<dbReference type="Proteomes" id="UP001214898">
    <property type="component" value="Chromosome"/>
</dbReference>
<feature type="region of interest" description="Disordered" evidence="1">
    <location>
        <begin position="473"/>
        <end position="509"/>
    </location>
</feature>
<organism evidence="2 3">
    <name type="scientific">Bacillus subtilis</name>
    <dbReference type="NCBI Taxonomy" id="1423"/>
    <lineage>
        <taxon>Bacteria</taxon>
        <taxon>Bacillati</taxon>
        <taxon>Bacillota</taxon>
        <taxon>Bacilli</taxon>
        <taxon>Bacillales</taxon>
        <taxon>Bacillaceae</taxon>
        <taxon>Bacillus</taxon>
    </lineage>
</organism>
<dbReference type="EMBL" id="CP120576">
    <property type="protein sequence ID" value="WEY84798.1"/>
    <property type="molecule type" value="Genomic_DNA"/>
</dbReference>
<gene>
    <name evidence="2" type="ORF">P5633_21700</name>
</gene>
<dbReference type="PIRSF" id="PIRSF011911">
    <property type="entry name" value="A118_put_portal"/>
    <property type="match status" value="1"/>
</dbReference>
<reference evidence="2" key="1">
    <citation type="submission" date="2025-02" db="EMBL/GenBank/DDBJ databases">
        <title>Complete genome sequences of 52 Bacillus and Priestia strains isolated from West-African fermentations and 26 reference strains from the DSMZ collection.</title>
        <authorList>
            <person name="Wiedenbein E.S."/>
            <person name="Canoy T.S."/>
            <person name="Hui Y."/>
            <person name="Parkouda C."/>
            <person name="Dawende C."/>
            <person name="Ametefe E."/>
            <person name="Jespersen L."/>
            <person name="Nielsen D.S."/>
        </authorList>
    </citation>
    <scope>NUCLEOTIDE SEQUENCE</scope>
    <source>
        <strain evidence="2">PRO56</strain>
    </source>
</reference>
<name>A0AAX3RN76_BACIU</name>
<proteinExistence type="predicted"/>
<protein>
    <submittedName>
        <fullName evidence="2">Phage portal protein</fullName>
    </submittedName>
</protein>
<feature type="compositionally biased region" description="Acidic residues" evidence="1">
    <location>
        <begin position="495"/>
        <end position="509"/>
    </location>
</feature>
<sequence length="509" mass="58010">MIKKIGSALKAVMYRMGLIQGINKITDSKKVMVTDEHYEYVDTWYALYKGYHKDFHDITYKTVAGERSRRRATLNMPKVAAAEMAQLVFNEKCLVNVSDNALYDNIKEVLDHNKFGKQFQRYLEYSFALGGMVMKVHVDADQIKISYVAADAFYPLSSTSDEVTEGVFVNETRKGDKKYTLLEWHTWEGSEYVITNELYESNNSATLGIRVPLSIMYPDLEEEARIEGLTRPLFVYIRPNTANNFDMYSPLGISIYANALDTLKTLDIAYDSFQREFRLGKKRILVPQSAIKTVVDPQSGKMSRYFDAEDEAYQAMNFESEDAIKDISVELRVNEHIDAINSILNLLSMQLGFSAGTFTFDSQGLKTATEVVSENSKTFRTKNSHETIVEEGIKELVDVIVNVAELYDIFTAPDDYDVTVDFDDSIAEDRAANATYYMTLQSAGLISKKYALQRILDLTEEQAEEMLQEIKDENATADDAFMLDTFGQKEGQLEKDEEEEEKTEEDEVE</sequence>
<dbReference type="InterPro" id="IPR006432">
    <property type="entry name" value="Phage_portal_A118-type"/>
</dbReference>
<dbReference type="AlphaFoldDB" id="A0AAX3RN76"/>
<dbReference type="NCBIfam" id="TIGR01542">
    <property type="entry name" value="A118_put_portal"/>
    <property type="match status" value="1"/>
</dbReference>
<accession>A0AAX3RN76</accession>
<dbReference type="InterPro" id="IPR021145">
    <property type="entry name" value="Portal_protein_SPP1_Gp6-like"/>
</dbReference>
<evidence type="ECO:0000256" key="1">
    <source>
        <dbReference type="SAM" id="MobiDB-lite"/>
    </source>
</evidence>
<dbReference type="Pfam" id="PF05133">
    <property type="entry name" value="SPP1_portal"/>
    <property type="match status" value="1"/>
</dbReference>
<evidence type="ECO:0000313" key="3">
    <source>
        <dbReference type="Proteomes" id="UP001214898"/>
    </source>
</evidence>